<gene>
    <name evidence="10" type="ORF">EDB81DRAFT_951181</name>
</gene>
<dbReference type="AlphaFoldDB" id="A0A9P9DZ20"/>
<keyword evidence="11" id="KW-1185">Reference proteome</keyword>
<dbReference type="EMBL" id="JAGMUV010000019">
    <property type="protein sequence ID" value="KAH7127602.1"/>
    <property type="molecule type" value="Genomic_DNA"/>
</dbReference>
<reference evidence="10" key="1">
    <citation type="journal article" date="2021" name="Nat. Commun.">
        <title>Genetic determinants of endophytism in the Arabidopsis root mycobiome.</title>
        <authorList>
            <person name="Mesny F."/>
            <person name="Miyauchi S."/>
            <person name="Thiergart T."/>
            <person name="Pickel B."/>
            <person name="Atanasova L."/>
            <person name="Karlsson M."/>
            <person name="Huettel B."/>
            <person name="Barry K.W."/>
            <person name="Haridas S."/>
            <person name="Chen C."/>
            <person name="Bauer D."/>
            <person name="Andreopoulos W."/>
            <person name="Pangilinan J."/>
            <person name="LaButti K."/>
            <person name="Riley R."/>
            <person name="Lipzen A."/>
            <person name="Clum A."/>
            <person name="Drula E."/>
            <person name="Henrissat B."/>
            <person name="Kohler A."/>
            <person name="Grigoriev I.V."/>
            <person name="Martin F.M."/>
            <person name="Hacquard S."/>
        </authorList>
    </citation>
    <scope>NUCLEOTIDE SEQUENCE</scope>
    <source>
        <strain evidence="10">MPI-CAGE-AT-0147</strain>
    </source>
</reference>
<evidence type="ECO:0000256" key="4">
    <source>
        <dbReference type="ARBA" id="ARBA00023015"/>
    </source>
</evidence>
<keyword evidence="5" id="KW-0238">DNA-binding</keyword>
<evidence type="ECO:0000256" key="3">
    <source>
        <dbReference type="ARBA" id="ARBA00022833"/>
    </source>
</evidence>
<evidence type="ECO:0000313" key="11">
    <source>
        <dbReference type="Proteomes" id="UP000738349"/>
    </source>
</evidence>
<dbReference type="InterPro" id="IPR051615">
    <property type="entry name" value="Transcr_Regulatory_Elem"/>
</dbReference>
<evidence type="ECO:0000256" key="7">
    <source>
        <dbReference type="ARBA" id="ARBA00023242"/>
    </source>
</evidence>
<dbReference type="InterPro" id="IPR036864">
    <property type="entry name" value="Zn2-C6_fun-type_DNA-bd_sf"/>
</dbReference>
<evidence type="ECO:0000256" key="6">
    <source>
        <dbReference type="ARBA" id="ARBA00023163"/>
    </source>
</evidence>
<feature type="compositionally biased region" description="Basic and acidic residues" evidence="8">
    <location>
        <begin position="632"/>
        <end position="644"/>
    </location>
</feature>
<dbReference type="Pfam" id="PF00172">
    <property type="entry name" value="Zn_clus"/>
    <property type="match status" value="1"/>
</dbReference>
<evidence type="ECO:0000313" key="10">
    <source>
        <dbReference type="EMBL" id="KAH7127602.1"/>
    </source>
</evidence>
<evidence type="ECO:0000256" key="8">
    <source>
        <dbReference type="SAM" id="MobiDB-lite"/>
    </source>
</evidence>
<dbReference type="InterPro" id="IPR007219">
    <property type="entry name" value="XnlR_reg_dom"/>
</dbReference>
<protein>
    <submittedName>
        <fullName evidence="10">Fungal-specific transcription factor domain-containing protein</fullName>
    </submittedName>
</protein>
<proteinExistence type="predicted"/>
<dbReference type="Pfam" id="PF04082">
    <property type="entry name" value="Fungal_trans"/>
    <property type="match status" value="1"/>
</dbReference>
<feature type="region of interest" description="Disordered" evidence="8">
    <location>
        <begin position="632"/>
        <end position="678"/>
    </location>
</feature>
<dbReference type="SUPFAM" id="SSF57701">
    <property type="entry name" value="Zn2/Cys6 DNA-binding domain"/>
    <property type="match status" value="1"/>
</dbReference>
<dbReference type="GO" id="GO:0006351">
    <property type="term" value="P:DNA-templated transcription"/>
    <property type="evidence" value="ECO:0007669"/>
    <property type="project" value="InterPro"/>
</dbReference>
<dbReference type="InterPro" id="IPR001138">
    <property type="entry name" value="Zn2Cys6_DnaBD"/>
</dbReference>
<feature type="compositionally biased region" description="Basic and acidic residues" evidence="8">
    <location>
        <begin position="661"/>
        <end position="678"/>
    </location>
</feature>
<dbReference type="Gene3D" id="4.10.240.10">
    <property type="entry name" value="Zn(2)-C6 fungal-type DNA-binding domain"/>
    <property type="match status" value="1"/>
</dbReference>
<dbReference type="OrthoDB" id="4161332at2759"/>
<keyword evidence="6" id="KW-0804">Transcription</keyword>
<keyword evidence="3" id="KW-0862">Zinc</keyword>
<dbReference type="GO" id="GO:0005634">
    <property type="term" value="C:nucleus"/>
    <property type="evidence" value="ECO:0007669"/>
    <property type="project" value="UniProtKB-SubCell"/>
</dbReference>
<evidence type="ECO:0000256" key="1">
    <source>
        <dbReference type="ARBA" id="ARBA00004123"/>
    </source>
</evidence>
<dbReference type="CDD" id="cd12148">
    <property type="entry name" value="fungal_TF_MHR"/>
    <property type="match status" value="1"/>
</dbReference>
<dbReference type="PROSITE" id="PS50048">
    <property type="entry name" value="ZN2_CY6_FUNGAL_2"/>
    <property type="match status" value="1"/>
</dbReference>
<dbReference type="SMART" id="SM00066">
    <property type="entry name" value="GAL4"/>
    <property type="match status" value="1"/>
</dbReference>
<keyword evidence="4" id="KW-0805">Transcription regulation</keyword>
<keyword evidence="2" id="KW-0479">Metal-binding</keyword>
<accession>A0A9P9DZ20</accession>
<name>A0A9P9DZ20_9HYPO</name>
<dbReference type="PROSITE" id="PS00463">
    <property type="entry name" value="ZN2_CY6_FUNGAL_1"/>
    <property type="match status" value="1"/>
</dbReference>
<evidence type="ECO:0000256" key="2">
    <source>
        <dbReference type="ARBA" id="ARBA00022723"/>
    </source>
</evidence>
<dbReference type="PANTHER" id="PTHR31313">
    <property type="entry name" value="TY1 ENHANCER ACTIVATOR"/>
    <property type="match status" value="1"/>
</dbReference>
<dbReference type="CDD" id="cd00067">
    <property type="entry name" value="GAL4"/>
    <property type="match status" value="1"/>
</dbReference>
<dbReference type="GO" id="GO:0003677">
    <property type="term" value="F:DNA binding"/>
    <property type="evidence" value="ECO:0007669"/>
    <property type="project" value="UniProtKB-KW"/>
</dbReference>
<evidence type="ECO:0000259" key="9">
    <source>
        <dbReference type="PROSITE" id="PS50048"/>
    </source>
</evidence>
<organism evidence="10 11">
    <name type="scientific">Dactylonectria macrodidyma</name>
    <dbReference type="NCBI Taxonomy" id="307937"/>
    <lineage>
        <taxon>Eukaryota</taxon>
        <taxon>Fungi</taxon>
        <taxon>Dikarya</taxon>
        <taxon>Ascomycota</taxon>
        <taxon>Pezizomycotina</taxon>
        <taxon>Sordariomycetes</taxon>
        <taxon>Hypocreomycetidae</taxon>
        <taxon>Hypocreales</taxon>
        <taxon>Nectriaceae</taxon>
        <taxon>Dactylonectria</taxon>
    </lineage>
</organism>
<dbReference type="Proteomes" id="UP000738349">
    <property type="component" value="Unassembled WGS sequence"/>
</dbReference>
<keyword evidence="7" id="KW-0539">Nucleus</keyword>
<sequence length="719" mass="81503">MMGENVWASHQRVQALSVSLIEMDDDGLPARQRNRATTACTSCRKGRIRCNLDFDSKTCYHCQQNEIECVFNDKDGRKSRATARHVAEVLSRRIEYLESLLSNPAQSDIERASAANFSAIDMLPAPNEFPPAYDDCLDESEALEALESCAGEDFDLFETEPASSVAQKLVPSPIRFDLSSGRVRCFGPTTNMAILSKTYFSNPLTRSQSHWPIFFLVQRLSPETNRHLLDLFWTHHNSIIHLVHLDAFYEDQEKGRSDYYSTFLHLCMLATGYRYADKSRPDIKELGASPSRTSTLHENAKAMAKLELDQLKGITTIQGLLLLGSLDFMSGDDETGWLHTGLAFRIVFDIGLHIDPQLLHLTGREAQIRHMVLWASLITDKFWSMYLGRPTTLKRADIAPSCLSFDFDQLLSCRSVAHEKKVGTRIYEALLRLMEVAIPLCDNRFLPSSNPTEAYLKMAAMEQALKRWHSGLESDLRWPSEKQAVMPASYFLLHTQYHAALILLHRPLIRYGDSALDEDDESFNHLKILSRSICIESAKQISLIFEKYRTRFSIAQVFDTGLQHAGTAATALMGEVAILEREGHGAAVETQECLISRLESLRLTLSLISRTYQPAILMNRVVDQFIRQLEPRTKEPEKRSRQVEASDDTADRVSNLHKRPRLENLSDRPNDVESRDSRILPPLASDLLGTLVVDQEEAEQQNEHSGYWALFNSHLGLNM</sequence>
<evidence type="ECO:0000256" key="5">
    <source>
        <dbReference type="ARBA" id="ARBA00023125"/>
    </source>
</evidence>
<dbReference type="PANTHER" id="PTHR31313:SF81">
    <property type="entry name" value="TY1 ENHANCER ACTIVATOR"/>
    <property type="match status" value="1"/>
</dbReference>
<dbReference type="GO" id="GO:0000981">
    <property type="term" value="F:DNA-binding transcription factor activity, RNA polymerase II-specific"/>
    <property type="evidence" value="ECO:0007669"/>
    <property type="project" value="InterPro"/>
</dbReference>
<dbReference type="SMART" id="SM00906">
    <property type="entry name" value="Fungal_trans"/>
    <property type="match status" value="1"/>
</dbReference>
<comment type="caution">
    <text evidence="10">The sequence shown here is derived from an EMBL/GenBank/DDBJ whole genome shotgun (WGS) entry which is preliminary data.</text>
</comment>
<feature type="domain" description="Zn(2)-C6 fungal-type" evidence="9">
    <location>
        <begin position="39"/>
        <end position="71"/>
    </location>
</feature>
<comment type="subcellular location">
    <subcellularLocation>
        <location evidence="1">Nucleus</location>
    </subcellularLocation>
</comment>
<dbReference type="GO" id="GO:0008270">
    <property type="term" value="F:zinc ion binding"/>
    <property type="evidence" value="ECO:0007669"/>
    <property type="project" value="InterPro"/>
</dbReference>